<dbReference type="STRING" id="637679.GCA_001550055_01477"/>
<proteinExistence type="predicted"/>
<feature type="domain" description="Doubled CXXCH motif" evidence="2">
    <location>
        <begin position="138"/>
        <end position="177"/>
    </location>
</feature>
<evidence type="ECO:0000259" key="2">
    <source>
        <dbReference type="Pfam" id="PF09699"/>
    </source>
</evidence>
<dbReference type="OrthoDB" id="9814800at2"/>
<reference evidence="3 4" key="1">
    <citation type="submission" date="2016-10" db="EMBL/GenBank/DDBJ databases">
        <authorList>
            <person name="de Groot N.N."/>
        </authorList>
    </citation>
    <scope>NUCLEOTIDE SEQUENCE [LARGE SCALE GENOMIC DNA]</scope>
    <source>
        <strain evidence="3 4">CGMCC 1.9109</strain>
    </source>
</reference>
<feature type="domain" description="Doubled CXXCH motif" evidence="2">
    <location>
        <begin position="186"/>
        <end position="228"/>
    </location>
</feature>
<keyword evidence="4" id="KW-1185">Reference proteome</keyword>
<dbReference type="NCBIfam" id="TIGR03508">
    <property type="entry name" value="decahem_SO"/>
    <property type="match status" value="1"/>
</dbReference>
<evidence type="ECO:0000313" key="4">
    <source>
        <dbReference type="Proteomes" id="UP000183685"/>
    </source>
</evidence>
<dbReference type="EMBL" id="FNAK01000009">
    <property type="protein sequence ID" value="SDE67765.1"/>
    <property type="molecule type" value="Genomic_DNA"/>
</dbReference>
<dbReference type="Pfam" id="PF09699">
    <property type="entry name" value="Paired_CXXCH_1"/>
    <property type="match status" value="3"/>
</dbReference>
<sequence>MAKLGFRSMSVFLSSPVLIFSLGAALFIALAVGARDRLSPQPDVLLSQSRPVGMAVCADCHTLAAEHWAHTVHARPSGTQIECESCHGPGSAHIQAPDDPLSIVRFSRTSEHSIQTQNGQCLACHDGGKRLHWHASVHETADLACSDCHNPMASISGRNLLARESVNDTCMMCHRETRIDFNRMSHMPLFEGKVGCLDCHNPHGSAFDMLLHTPTVNETCYSCHAEKRGPFLFEHAPVSDNCLTCHSPHGSNHEKLLVTARPLLCQQCHSMSGHMNELITSGFLPDARFPDPRLVSRSCQNCHSQIHGSNHPAGSRLQR</sequence>
<organism evidence="3 4">
    <name type="scientific">Kordiimonas lacus</name>
    <dbReference type="NCBI Taxonomy" id="637679"/>
    <lineage>
        <taxon>Bacteria</taxon>
        <taxon>Pseudomonadati</taxon>
        <taxon>Pseudomonadota</taxon>
        <taxon>Alphaproteobacteria</taxon>
        <taxon>Kordiimonadales</taxon>
        <taxon>Kordiimonadaceae</taxon>
        <taxon>Kordiimonas</taxon>
    </lineage>
</organism>
<keyword evidence="1" id="KW-0732">Signal</keyword>
<name>A0A1G7EWK3_9PROT</name>
<accession>A0A1G7EWK3</accession>
<dbReference type="InterPro" id="IPR020015">
    <property type="entry name" value="Decahaem_cyt-c_DmsE"/>
</dbReference>
<dbReference type="Proteomes" id="UP000183685">
    <property type="component" value="Unassembled WGS sequence"/>
</dbReference>
<gene>
    <name evidence="3" type="ORF">SAMN04488071_3505</name>
</gene>
<protein>
    <submittedName>
        <fullName evidence="3">Decaheme c-type cytochrome, DmsE family</fullName>
    </submittedName>
</protein>
<evidence type="ECO:0000256" key="1">
    <source>
        <dbReference type="ARBA" id="ARBA00022729"/>
    </source>
</evidence>
<feature type="domain" description="Doubled CXXCH motif" evidence="2">
    <location>
        <begin position="235"/>
        <end position="270"/>
    </location>
</feature>
<dbReference type="SUPFAM" id="SSF48695">
    <property type="entry name" value="Multiheme cytochromes"/>
    <property type="match status" value="1"/>
</dbReference>
<dbReference type="PANTHER" id="PTHR35038">
    <property type="entry name" value="DISSIMILATORY SULFITE REDUCTASE SIRA"/>
    <property type="match status" value="1"/>
</dbReference>
<dbReference type="GO" id="GO:0016491">
    <property type="term" value="F:oxidoreductase activity"/>
    <property type="evidence" value="ECO:0007669"/>
    <property type="project" value="TreeGrafter"/>
</dbReference>
<dbReference type="NCBIfam" id="TIGR01905">
    <property type="entry name" value="paired_CXXCH_1"/>
    <property type="match status" value="2"/>
</dbReference>
<dbReference type="Gene3D" id="1.10.287.3080">
    <property type="match status" value="2"/>
</dbReference>
<dbReference type="InterPro" id="IPR051829">
    <property type="entry name" value="Multiheme_Cytochr_ET"/>
</dbReference>
<dbReference type="Gene3D" id="3.90.10.10">
    <property type="entry name" value="Cytochrome C3"/>
    <property type="match status" value="1"/>
</dbReference>
<dbReference type="InterPro" id="IPR036280">
    <property type="entry name" value="Multihaem_cyt_sf"/>
</dbReference>
<evidence type="ECO:0000313" key="3">
    <source>
        <dbReference type="EMBL" id="SDE67765.1"/>
    </source>
</evidence>
<dbReference type="AlphaFoldDB" id="A0A1G7EWK3"/>
<dbReference type="InterPro" id="IPR010177">
    <property type="entry name" value="Paired_CXXCH_1"/>
</dbReference>
<dbReference type="PANTHER" id="PTHR35038:SF6">
    <property type="entry name" value="SURFACE LOCALIZED DECAHEME CYTOCHROME C LIPOPROTEIN"/>
    <property type="match status" value="1"/>
</dbReference>
<dbReference type="RefSeq" id="WP_082714494.1">
    <property type="nucleotide sequence ID" value="NZ_FNAK01000009.1"/>
</dbReference>